<proteinExistence type="inferred from homology"/>
<organism evidence="5 6">
    <name type="scientific">Paenibacillus lutimineralis</name>
    <dbReference type="NCBI Taxonomy" id="2707005"/>
    <lineage>
        <taxon>Bacteria</taxon>
        <taxon>Bacillati</taxon>
        <taxon>Bacillota</taxon>
        <taxon>Bacilli</taxon>
        <taxon>Bacillales</taxon>
        <taxon>Paenibacillaceae</taxon>
        <taxon>Paenibacillus</taxon>
    </lineage>
</organism>
<dbReference type="NCBIfam" id="NF009236">
    <property type="entry name" value="PRK12586.1"/>
    <property type="match status" value="1"/>
</dbReference>
<evidence type="ECO:0000313" key="5">
    <source>
        <dbReference type="EMBL" id="AZS13255.1"/>
    </source>
</evidence>
<reference evidence="6" key="1">
    <citation type="submission" date="2018-12" db="EMBL/GenBank/DDBJ databases">
        <title>Complete genome sequence of Paenibacillus sp. MBLB1234.</title>
        <authorList>
            <person name="Nam Y.-D."/>
            <person name="Kang J."/>
            <person name="Chung W.-H."/>
            <person name="Park Y.S."/>
        </authorList>
    </citation>
    <scope>NUCLEOTIDE SEQUENCE [LARGE SCALE GENOMIC DNA]</scope>
    <source>
        <strain evidence="6">MBLB1234</strain>
    </source>
</reference>
<gene>
    <name evidence="5" type="ORF">EI981_01305</name>
</gene>
<evidence type="ECO:0000256" key="3">
    <source>
        <dbReference type="ARBA" id="ARBA00022449"/>
    </source>
</evidence>
<comment type="subcellular location">
    <subcellularLocation>
        <location evidence="1">Membrane</location>
        <topology evidence="1">Multi-pass membrane protein</topology>
    </subcellularLocation>
</comment>
<feature type="transmembrane region" description="Helical" evidence="4">
    <location>
        <begin position="6"/>
        <end position="28"/>
    </location>
</feature>
<dbReference type="GO" id="GO:0016020">
    <property type="term" value="C:membrane"/>
    <property type="evidence" value="ECO:0007669"/>
    <property type="project" value="UniProtKB-SubCell"/>
</dbReference>
<keyword evidence="6" id="KW-1185">Reference proteome</keyword>
<evidence type="ECO:0000313" key="6">
    <source>
        <dbReference type="Proteomes" id="UP000270678"/>
    </source>
</evidence>
<dbReference type="InterPro" id="IPR005133">
    <property type="entry name" value="PhaG_MnhG_YufB"/>
</dbReference>
<keyword evidence="3" id="KW-0050">Antiport</keyword>
<dbReference type="PANTHER" id="PTHR34703">
    <property type="entry name" value="ANTIPORTER SUBUNIT MNHG2-RELATED"/>
    <property type="match status" value="1"/>
</dbReference>
<dbReference type="Pfam" id="PF03334">
    <property type="entry name" value="PhaG_MnhG_YufB"/>
    <property type="match status" value="1"/>
</dbReference>
<sequence length="133" mass="14393">MSGSSEVVGAVFILIGAIISLISAIGNVRLPDVYTRSHAASKSSTLGVLCTLVGTLLYFLISDGYFSIRLILGIFFVFLTAPVAAHVICRAAYRHKVPLAEESAQDELKDYYMENENLGTDHKAKLIEKEAGV</sequence>
<feature type="transmembrane region" description="Helical" evidence="4">
    <location>
        <begin position="40"/>
        <end position="61"/>
    </location>
</feature>
<dbReference type="KEGG" id="plut:EI981_01305"/>
<dbReference type="RefSeq" id="WP_126994748.1">
    <property type="nucleotide sequence ID" value="NZ_CP034346.1"/>
</dbReference>
<protein>
    <submittedName>
        <fullName evidence="5">Na+/H+ antiporter subunit G</fullName>
    </submittedName>
</protein>
<evidence type="ECO:0000256" key="1">
    <source>
        <dbReference type="ARBA" id="ARBA00004141"/>
    </source>
</evidence>
<dbReference type="AlphaFoldDB" id="A0A3S9USF2"/>
<accession>A0A3S9USF2</accession>
<name>A0A3S9USF2_9BACL</name>
<dbReference type="GO" id="GO:0015385">
    <property type="term" value="F:sodium:proton antiporter activity"/>
    <property type="evidence" value="ECO:0007669"/>
    <property type="project" value="TreeGrafter"/>
</dbReference>
<dbReference type="NCBIfam" id="NF009314">
    <property type="entry name" value="PRK12674.1-2"/>
    <property type="match status" value="1"/>
</dbReference>
<dbReference type="Proteomes" id="UP000270678">
    <property type="component" value="Chromosome"/>
</dbReference>
<dbReference type="EMBL" id="CP034346">
    <property type="protein sequence ID" value="AZS13255.1"/>
    <property type="molecule type" value="Genomic_DNA"/>
</dbReference>
<keyword evidence="3" id="KW-0813">Transport</keyword>
<dbReference type="PANTHER" id="PTHR34703:SF1">
    <property type="entry name" value="ANTIPORTER SUBUNIT MNHG2-RELATED"/>
    <property type="match status" value="1"/>
</dbReference>
<evidence type="ECO:0000256" key="4">
    <source>
        <dbReference type="SAM" id="Phobius"/>
    </source>
</evidence>
<keyword evidence="4" id="KW-0812">Transmembrane</keyword>
<evidence type="ECO:0000256" key="2">
    <source>
        <dbReference type="ARBA" id="ARBA00008404"/>
    </source>
</evidence>
<dbReference type="NCBIfam" id="TIGR01300">
    <property type="entry name" value="CPA3_mnhG_phaG"/>
    <property type="match status" value="1"/>
</dbReference>
<keyword evidence="4" id="KW-0472">Membrane</keyword>
<dbReference type="OrthoDB" id="9806575at2"/>
<keyword evidence="4" id="KW-1133">Transmembrane helix</keyword>
<comment type="similarity">
    <text evidence="2">Belongs to the CPA3 antiporters (TC 2.A.63) subunit G family.</text>
</comment>
<feature type="transmembrane region" description="Helical" evidence="4">
    <location>
        <begin position="67"/>
        <end position="89"/>
    </location>
</feature>